<dbReference type="GO" id="GO:0005737">
    <property type="term" value="C:cytoplasm"/>
    <property type="evidence" value="ECO:0000318"/>
    <property type="project" value="GO_Central"/>
</dbReference>
<name>A9VCX2_MONBE</name>
<dbReference type="EMBL" id="CH991583">
    <property type="protein sequence ID" value="EDQ84667.1"/>
    <property type="molecule type" value="Genomic_DNA"/>
</dbReference>
<dbReference type="SUPFAM" id="SSF102645">
    <property type="entry name" value="CoaB-like"/>
    <property type="match status" value="1"/>
</dbReference>
<dbReference type="PANTHER" id="PTHR12290">
    <property type="entry name" value="CORNICHON-RELATED"/>
    <property type="match status" value="1"/>
</dbReference>
<keyword evidence="5" id="KW-1185">Reference proteome</keyword>
<dbReference type="OMA" id="LERYQHH"/>
<keyword evidence="2" id="KW-1133">Transmembrane helix</keyword>
<sequence length="366" mass="40873">MPRNDDIARVSLAAITFADIQLPSLYLSLSLLALVILSLSFSLSLSLSLSPTTILQADQRHEMDHLKLEQMALAPLAAQQMQQEDNYARVAEFIAALPGACRLAVVTSGGTTVPLEANTVRFVDNFSGGQRGAASTEAFLAAGYHVLFVHRKTSMRPFLHRIDLDRDSDADGQLCSRAAKQLATRRQALKDQRLMELPFVTIFDYLSLLERIEALLEPLGPRVLLYLAAAVSDFFLPRECLPEHKIQSREQNGLHLDLQPVPKMLGVFRARCPKAFMVTFKLETDHALLEAKARGSLRAYGQDVVVANQLETRHQLVRLFFPTDQPPIVIRAHDADRDLEVVLIQTLERMHIEHTHRLTASSTPSK</sequence>
<dbReference type="AlphaFoldDB" id="A9VCX2"/>
<dbReference type="RefSeq" id="XP_001750571.1">
    <property type="nucleotide sequence ID" value="XM_001750519.1"/>
</dbReference>
<dbReference type="Proteomes" id="UP000001357">
    <property type="component" value="Unassembled WGS sequence"/>
</dbReference>
<evidence type="ECO:0000259" key="3">
    <source>
        <dbReference type="Pfam" id="PF04127"/>
    </source>
</evidence>
<dbReference type="STRING" id="81824.A9VCX2"/>
<evidence type="ECO:0000256" key="2">
    <source>
        <dbReference type="SAM" id="Phobius"/>
    </source>
</evidence>
<dbReference type="GeneID" id="5895817"/>
<dbReference type="InterPro" id="IPR035929">
    <property type="entry name" value="CoaB-like_sf"/>
</dbReference>
<gene>
    <name evidence="4" type="ORF">MONBRDRAFT_30065</name>
</gene>
<evidence type="ECO:0000313" key="5">
    <source>
        <dbReference type="Proteomes" id="UP000001357"/>
    </source>
</evidence>
<comment type="similarity">
    <text evidence="1">Belongs to the PPC synthetase family.</text>
</comment>
<dbReference type="FunCoup" id="A9VCX2">
    <property type="interactions" value="1598"/>
</dbReference>
<feature type="transmembrane region" description="Helical" evidence="2">
    <location>
        <begin position="25"/>
        <end position="47"/>
    </location>
</feature>
<feature type="domain" description="DNA/pantothenate metabolism flavoprotein C-terminal" evidence="3">
    <location>
        <begin position="104"/>
        <end position="156"/>
    </location>
</feature>
<dbReference type="InParanoid" id="A9VCX2"/>
<organism evidence="4 5">
    <name type="scientific">Monosiga brevicollis</name>
    <name type="common">Choanoflagellate</name>
    <dbReference type="NCBI Taxonomy" id="81824"/>
    <lineage>
        <taxon>Eukaryota</taxon>
        <taxon>Choanoflagellata</taxon>
        <taxon>Craspedida</taxon>
        <taxon>Salpingoecidae</taxon>
        <taxon>Monosiga</taxon>
    </lineage>
</organism>
<accession>A9VCX2</accession>
<proteinExistence type="inferred from homology"/>
<dbReference type="eggNOG" id="KOG2728">
    <property type="taxonomic scope" value="Eukaryota"/>
</dbReference>
<dbReference type="InterPro" id="IPR007085">
    <property type="entry name" value="DNA/pantothenate-metab_flavo_C"/>
</dbReference>
<keyword evidence="2" id="KW-0812">Transmembrane</keyword>
<dbReference type="GO" id="GO:0005634">
    <property type="term" value="C:nucleus"/>
    <property type="evidence" value="ECO:0000318"/>
    <property type="project" value="GO_Central"/>
</dbReference>
<protein>
    <recommendedName>
        <fullName evidence="3">DNA/pantothenate metabolism flavoprotein C-terminal domain-containing protein</fullName>
    </recommendedName>
</protein>
<evidence type="ECO:0000256" key="1">
    <source>
        <dbReference type="ARBA" id="ARBA00005703"/>
    </source>
</evidence>
<keyword evidence="2" id="KW-0472">Membrane</keyword>
<evidence type="ECO:0000313" key="4">
    <source>
        <dbReference type="EMBL" id="EDQ84667.1"/>
    </source>
</evidence>
<reference evidence="4 5" key="1">
    <citation type="journal article" date="2008" name="Nature">
        <title>The genome of the choanoflagellate Monosiga brevicollis and the origin of metazoans.</title>
        <authorList>
            <consortium name="JGI Sequencing"/>
            <person name="King N."/>
            <person name="Westbrook M.J."/>
            <person name="Young S.L."/>
            <person name="Kuo A."/>
            <person name="Abedin M."/>
            <person name="Chapman J."/>
            <person name="Fairclough S."/>
            <person name="Hellsten U."/>
            <person name="Isogai Y."/>
            <person name="Letunic I."/>
            <person name="Marr M."/>
            <person name="Pincus D."/>
            <person name="Putnam N."/>
            <person name="Rokas A."/>
            <person name="Wright K.J."/>
            <person name="Zuzow R."/>
            <person name="Dirks W."/>
            <person name="Good M."/>
            <person name="Goodstein D."/>
            <person name="Lemons D."/>
            <person name="Li W."/>
            <person name="Lyons J.B."/>
            <person name="Morris A."/>
            <person name="Nichols S."/>
            <person name="Richter D.J."/>
            <person name="Salamov A."/>
            <person name="Bork P."/>
            <person name="Lim W.A."/>
            <person name="Manning G."/>
            <person name="Miller W.T."/>
            <person name="McGinnis W."/>
            <person name="Shapiro H."/>
            <person name="Tjian R."/>
            <person name="Grigoriev I.V."/>
            <person name="Rokhsar D."/>
        </authorList>
    </citation>
    <scope>NUCLEOTIDE SEQUENCE [LARGE SCALE GENOMIC DNA]</scope>
    <source>
        <strain evidence="5">MX1 / ATCC 50154</strain>
    </source>
</reference>
<dbReference type="KEGG" id="mbr:MONBRDRAFT_30065"/>
<dbReference type="Pfam" id="PF04127">
    <property type="entry name" value="DFP"/>
    <property type="match status" value="2"/>
</dbReference>
<dbReference type="Gene3D" id="3.40.50.10300">
    <property type="entry name" value="CoaB-like"/>
    <property type="match status" value="1"/>
</dbReference>
<feature type="domain" description="DNA/pantothenate metabolism flavoprotein C-terminal" evidence="3">
    <location>
        <begin position="223"/>
        <end position="315"/>
    </location>
</feature>
<dbReference type="GO" id="GO:0004632">
    <property type="term" value="F:phosphopantothenate--cysteine ligase activity"/>
    <property type="evidence" value="ECO:0000318"/>
    <property type="project" value="GO_Central"/>
</dbReference>
<dbReference type="GO" id="GO:0015937">
    <property type="term" value="P:coenzyme A biosynthetic process"/>
    <property type="evidence" value="ECO:0000318"/>
    <property type="project" value="GO_Central"/>
</dbReference>